<dbReference type="RefSeq" id="WP_277564273.1">
    <property type="nucleotide sequence ID" value="NZ_JAPDHZ010000002.1"/>
</dbReference>
<comment type="caution">
    <text evidence="2">The sequence shown here is derived from an EMBL/GenBank/DDBJ whole genome shotgun (WGS) entry which is preliminary data.</text>
</comment>
<keyword evidence="1" id="KW-0472">Membrane</keyword>
<dbReference type="EMBL" id="JAPDHZ010000002">
    <property type="protein sequence ID" value="MDG0790443.1"/>
    <property type="molecule type" value="Genomic_DNA"/>
</dbReference>
<sequence>MPIKETGLSRVLSIAKDSLWIVIPLIIAAAIFGYKYHFPKRIAADYPAVEYRTGDPSSAEQTNIHVNGKLYRPLFRDPYFKGRIAIDKYEFTGSADYSMFTIMFTSDIQNGWGLLSFSTYLNHMPSIESLGTIWQHGDMKELKVNIFDPVGADKKESKDLMLIAPATTIDEALTLERSFADRGQK</sequence>
<protein>
    <submittedName>
        <fullName evidence="2">Uncharacterized protein</fullName>
    </submittedName>
</protein>
<evidence type="ECO:0000313" key="2">
    <source>
        <dbReference type="EMBL" id="MDG0790443.1"/>
    </source>
</evidence>
<evidence type="ECO:0000313" key="3">
    <source>
        <dbReference type="Proteomes" id="UP001153387"/>
    </source>
</evidence>
<reference evidence="2 3" key="1">
    <citation type="submission" date="2022-10" db="EMBL/GenBank/DDBJ databases">
        <title>Comparative genomic analysis of Cohnella hashimotonis sp. nov., isolated from the International Space Station.</title>
        <authorList>
            <person name="Simpson A."/>
            <person name="Venkateswaran K."/>
        </authorList>
    </citation>
    <scope>NUCLEOTIDE SEQUENCE [LARGE SCALE GENOMIC DNA]</scope>
    <source>
        <strain evidence="2 3">DSM 18997</strain>
    </source>
</reference>
<organism evidence="2 3">
    <name type="scientific">Cohnella ginsengisoli</name>
    <dbReference type="NCBI Taxonomy" id="425004"/>
    <lineage>
        <taxon>Bacteria</taxon>
        <taxon>Bacillati</taxon>
        <taxon>Bacillota</taxon>
        <taxon>Bacilli</taxon>
        <taxon>Bacillales</taxon>
        <taxon>Paenibacillaceae</taxon>
        <taxon>Cohnella</taxon>
    </lineage>
</organism>
<dbReference type="Proteomes" id="UP001153387">
    <property type="component" value="Unassembled WGS sequence"/>
</dbReference>
<accession>A0A9X4QL77</accession>
<keyword evidence="1" id="KW-0812">Transmembrane</keyword>
<keyword evidence="3" id="KW-1185">Reference proteome</keyword>
<name>A0A9X4QL77_9BACL</name>
<feature type="transmembrane region" description="Helical" evidence="1">
    <location>
        <begin position="18"/>
        <end position="36"/>
    </location>
</feature>
<keyword evidence="1" id="KW-1133">Transmembrane helix</keyword>
<evidence type="ECO:0000256" key="1">
    <source>
        <dbReference type="SAM" id="Phobius"/>
    </source>
</evidence>
<gene>
    <name evidence="2" type="ORF">OMP38_05975</name>
</gene>
<dbReference type="AlphaFoldDB" id="A0A9X4QL77"/>
<proteinExistence type="predicted"/>